<evidence type="ECO:0000256" key="11">
    <source>
        <dbReference type="ARBA" id="ARBA00023239"/>
    </source>
</evidence>
<keyword evidence="4 15" id="KW-0479">Metal-binding</keyword>
<reference evidence="19" key="2">
    <citation type="submission" date="2013-07" db="EMBL/GenBank/DDBJ databases">
        <authorList>
            <person name="Morais-Silva F.O."/>
            <person name="Rezende A.M."/>
            <person name="Pimentel C."/>
            <person name="Resende D.M."/>
            <person name="Santos C.I."/>
            <person name="Clemente C."/>
            <person name="de Oliveira L.M."/>
            <person name="da Silva S.M."/>
            <person name="Costa D.A."/>
            <person name="Varela-Raposo A."/>
            <person name="Horacio E.C.A."/>
            <person name="Matos M."/>
            <person name="Flores O."/>
            <person name="Ruiz J.C."/>
            <person name="Rodrigues-Pousada C."/>
        </authorList>
    </citation>
    <scope>NUCLEOTIDE SEQUENCE [LARGE SCALE GENOMIC DNA]</scope>
    <source>
        <strain evidence="19">ATCC 19364 / DSM 1382 / NCIMB 9332 / VKM B-1759</strain>
    </source>
</reference>
<dbReference type="SMART" id="SM00898">
    <property type="entry name" value="Fapy_DNA_glyco"/>
    <property type="match status" value="1"/>
</dbReference>
<dbReference type="Pfam" id="PF06831">
    <property type="entry name" value="H2TH"/>
    <property type="match status" value="1"/>
</dbReference>
<evidence type="ECO:0000259" key="16">
    <source>
        <dbReference type="PROSITE" id="PS51066"/>
    </source>
</evidence>
<comment type="catalytic activity">
    <reaction evidence="14 15">
        <text>2'-deoxyribonucleotide-(2'-deoxyribose 5'-phosphate)-2'-deoxyribonucleotide-DNA = a 3'-end 2'-deoxyribonucleotide-(2,3-dehydro-2,3-deoxyribose 5'-phosphate)-DNA + a 5'-end 5'-phospho-2'-deoxyribonucleoside-DNA + H(+)</text>
        <dbReference type="Rhea" id="RHEA:66592"/>
        <dbReference type="Rhea" id="RHEA-COMP:13180"/>
        <dbReference type="Rhea" id="RHEA-COMP:16897"/>
        <dbReference type="Rhea" id="RHEA-COMP:17067"/>
        <dbReference type="ChEBI" id="CHEBI:15378"/>
        <dbReference type="ChEBI" id="CHEBI:136412"/>
        <dbReference type="ChEBI" id="CHEBI:157695"/>
        <dbReference type="ChEBI" id="CHEBI:167181"/>
        <dbReference type="EC" id="4.2.99.18"/>
    </reaction>
</comment>
<comment type="function">
    <text evidence="15">Involved in base excision repair of DNA damaged by oxidation or by mutagenic agents. Acts as DNA glycosylase that recognizes and removes damaged bases. Has a preference for oxidized purines, such as 7,8-dihydro-8-oxoguanine (8-oxoG). Has AP (apurinic/apyrimidinic) lyase activity and introduces nicks in the DNA strand. Cleaves the DNA backbone by beta-delta elimination to generate a single-strand break at the site of the removed base with both 3'- and 5'-phosphates.</text>
</comment>
<dbReference type="Pfam" id="PF06827">
    <property type="entry name" value="zf-FPG_IleRS"/>
    <property type="match status" value="1"/>
</dbReference>
<dbReference type="NCBIfam" id="NF002211">
    <property type="entry name" value="PRK01103.1"/>
    <property type="match status" value="1"/>
</dbReference>
<dbReference type="InterPro" id="IPR000214">
    <property type="entry name" value="Znf_DNA_glyclase/AP_lyase"/>
</dbReference>
<dbReference type="STRING" id="1121448.DGI_2874"/>
<comment type="catalytic activity">
    <reaction evidence="1 15">
        <text>Hydrolysis of DNA containing ring-opened 7-methylguanine residues, releasing 2,6-diamino-4-hydroxy-5-(N-methyl)formamidopyrimidine.</text>
        <dbReference type="EC" id="3.2.2.23"/>
    </reaction>
</comment>
<dbReference type="InterPro" id="IPR015886">
    <property type="entry name" value="H2TH_FPG"/>
</dbReference>
<dbReference type="Gene3D" id="3.20.190.10">
    <property type="entry name" value="MutM-like, N-terminal"/>
    <property type="match status" value="1"/>
</dbReference>
<feature type="binding site" evidence="15">
    <location>
        <position position="113"/>
    </location>
    <ligand>
        <name>DNA</name>
        <dbReference type="ChEBI" id="CHEBI:16991"/>
    </ligand>
</feature>
<keyword evidence="11 15" id="KW-0456">Lyase</keyword>
<protein>
    <recommendedName>
        <fullName evidence="15">Formamidopyrimidine-DNA glycosylase</fullName>
        <shortName evidence="15">Fapy-DNA glycosylase</shortName>
        <ecNumber evidence="15">3.2.2.23</ecNumber>
    </recommendedName>
    <alternativeName>
        <fullName evidence="15">DNA-(apurinic or apyrimidinic site) lyase MutM</fullName>
        <shortName evidence="15">AP lyase MutM</shortName>
        <ecNumber evidence="15">4.2.99.18</ecNumber>
    </alternativeName>
</protein>
<dbReference type="FunFam" id="1.10.8.50:FF:000003">
    <property type="entry name" value="Formamidopyrimidine-DNA glycosylase"/>
    <property type="match status" value="1"/>
</dbReference>
<feature type="active site" description="Schiff-base intermediate with DNA" evidence="15">
    <location>
        <position position="2"/>
    </location>
</feature>
<evidence type="ECO:0000256" key="6">
    <source>
        <dbReference type="ARBA" id="ARBA00022771"/>
    </source>
</evidence>
<organism evidence="18 19">
    <name type="scientific">Megalodesulfovibrio gigas (strain ATCC 19364 / DSM 1382 / NCIMB 9332 / VKM B-1759)</name>
    <name type="common">Desulfovibrio gigas</name>
    <dbReference type="NCBI Taxonomy" id="1121448"/>
    <lineage>
        <taxon>Bacteria</taxon>
        <taxon>Pseudomonadati</taxon>
        <taxon>Thermodesulfobacteriota</taxon>
        <taxon>Desulfovibrionia</taxon>
        <taxon>Desulfovibrionales</taxon>
        <taxon>Desulfovibrionaceae</taxon>
        <taxon>Megalodesulfovibrio</taxon>
    </lineage>
</organism>
<keyword evidence="5 15" id="KW-0227">DNA damage</keyword>
<evidence type="ECO:0000256" key="7">
    <source>
        <dbReference type="ARBA" id="ARBA00022801"/>
    </source>
</evidence>
<dbReference type="CDD" id="cd08966">
    <property type="entry name" value="EcFpg-like_N"/>
    <property type="match status" value="1"/>
</dbReference>
<evidence type="ECO:0000256" key="3">
    <source>
        <dbReference type="ARBA" id="ARBA00011245"/>
    </source>
</evidence>
<dbReference type="InterPro" id="IPR035937">
    <property type="entry name" value="FPG_N"/>
</dbReference>
<evidence type="ECO:0000256" key="12">
    <source>
        <dbReference type="ARBA" id="ARBA00023268"/>
    </source>
</evidence>
<keyword evidence="6 15" id="KW-0863">Zinc-finger</keyword>
<dbReference type="InterPro" id="IPR010663">
    <property type="entry name" value="Znf_FPG/IleRS"/>
</dbReference>
<feature type="active site" description="Proton donor; for delta-elimination activity" evidence="15">
    <location>
        <position position="263"/>
    </location>
</feature>
<comment type="subunit">
    <text evidence="3 15">Monomer.</text>
</comment>
<evidence type="ECO:0000256" key="5">
    <source>
        <dbReference type="ARBA" id="ARBA00022763"/>
    </source>
</evidence>
<evidence type="ECO:0000313" key="18">
    <source>
        <dbReference type="EMBL" id="AGW14601.1"/>
    </source>
</evidence>
<dbReference type="NCBIfam" id="TIGR00577">
    <property type="entry name" value="fpg"/>
    <property type="match status" value="1"/>
</dbReference>
<dbReference type="SUPFAM" id="SSF57716">
    <property type="entry name" value="Glucocorticoid receptor-like (DNA-binding domain)"/>
    <property type="match status" value="1"/>
</dbReference>
<evidence type="ECO:0000256" key="1">
    <source>
        <dbReference type="ARBA" id="ARBA00001668"/>
    </source>
</evidence>
<dbReference type="EC" id="4.2.99.18" evidence="15"/>
<comment type="similarity">
    <text evidence="2 15">Belongs to the FPG family.</text>
</comment>
<evidence type="ECO:0000256" key="2">
    <source>
        <dbReference type="ARBA" id="ARBA00009409"/>
    </source>
</evidence>
<evidence type="ECO:0000256" key="9">
    <source>
        <dbReference type="ARBA" id="ARBA00023125"/>
    </source>
</evidence>
<feature type="active site" description="Proton donor; for beta-elimination activity" evidence="15">
    <location>
        <position position="60"/>
    </location>
</feature>
<dbReference type="RefSeq" id="WP_021761648.1">
    <property type="nucleotide sequence ID" value="NC_022444.1"/>
</dbReference>
<accession>T2GER5</accession>
<dbReference type="AlphaFoldDB" id="T2GER5"/>
<evidence type="ECO:0000256" key="15">
    <source>
        <dbReference type="HAMAP-Rule" id="MF_00103"/>
    </source>
</evidence>
<dbReference type="GO" id="GO:0034039">
    <property type="term" value="F:8-oxo-7,8-dihydroguanine DNA N-glycosylase activity"/>
    <property type="evidence" value="ECO:0007669"/>
    <property type="project" value="TreeGrafter"/>
</dbReference>
<feature type="domain" description="FPG-type" evidence="16">
    <location>
        <begin position="239"/>
        <end position="273"/>
    </location>
</feature>
<dbReference type="Proteomes" id="UP000016587">
    <property type="component" value="Chromosome"/>
</dbReference>
<reference evidence="18 19" key="1">
    <citation type="journal article" date="2013" name="J. Bacteriol.">
        <title>Roles of HynAB and Ech, the only two hydrogenases found in the model sulfate reducer Desulfovibrio gigas.</title>
        <authorList>
            <person name="Morais-Silva F.O."/>
            <person name="Santos C.I."/>
            <person name="Rodrigues R."/>
            <person name="Pereira I.A."/>
            <person name="Rodrigues-Pousada C."/>
        </authorList>
    </citation>
    <scope>NUCLEOTIDE SEQUENCE [LARGE SCALE GENOMIC DNA]</scope>
    <source>
        <strain evidence="19">ATCC 19364 / DSM 1382 / NCIMB 9332 / VKM B-1759</strain>
    </source>
</reference>
<evidence type="ECO:0000256" key="8">
    <source>
        <dbReference type="ARBA" id="ARBA00022833"/>
    </source>
</evidence>
<dbReference type="InterPro" id="IPR020629">
    <property type="entry name" value="FPG_Glyclase"/>
</dbReference>
<dbReference type="PROSITE" id="PS51068">
    <property type="entry name" value="FPG_CAT"/>
    <property type="match status" value="1"/>
</dbReference>
<keyword evidence="8 15" id="KW-0862">Zinc</keyword>
<dbReference type="SUPFAM" id="SSF46946">
    <property type="entry name" value="S13-like H2TH domain"/>
    <property type="match status" value="1"/>
</dbReference>
<evidence type="ECO:0000313" key="19">
    <source>
        <dbReference type="Proteomes" id="UP000016587"/>
    </source>
</evidence>
<dbReference type="Gene3D" id="1.10.8.50">
    <property type="match status" value="1"/>
</dbReference>
<keyword evidence="10 15" id="KW-0234">DNA repair</keyword>
<keyword evidence="7 15" id="KW-0378">Hydrolase</keyword>
<evidence type="ECO:0000256" key="14">
    <source>
        <dbReference type="ARBA" id="ARBA00044632"/>
    </source>
</evidence>
<dbReference type="EMBL" id="CP006585">
    <property type="protein sequence ID" value="AGW14601.1"/>
    <property type="molecule type" value="Genomic_DNA"/>
</dbReference>
<keyword evidence="13 15" id="KW-0326">Glycosidase</keyword>
<dbReference type="InterPro" id="IPR015887">
    <property type="entry name" value="DNA_glyclase_Znf_dom_DNA_BS"/>
</dbReference>
<dbReference type="HOGENOM" id="CLU_038423_1_2_7"/>
<dbReference type="PANTHER" id="PTHR22993:SF9">
    <property type="entry name" value="FORMAMIDOPYRIMIDINE-DNA GLYCOSYLASE"/>
    <property type="match status" value="1"/>
</dbReference>
<feature type="binding site" evidence="15">
    <location>
        <position position="94"/>
    </location>
    <ligand>
        <name>DNA</name>
        <dbReference type="ChEBI" id="CHEBI:16991"/>
    </ligand>
</feature>
<feature type="domain" description="Formamidopyrimidine-DNA glycosylase catalytic" evidence="17">
    <location>
        <begin position="2"/>
        <end position="116"/>
    </location>
</feature>
<evidence type="ECO:0000256" key="13">
    <source>
        <dbReference type="ARBA" id="ARBA00023295"/>
    </source>
</evidence>
<dbReference type="OrthoDB" id="9800855at2"/>
<dbReference type="HAMAP" id="MF_00103">
    <property type="entry name" value="Fapy_DNA_glycosyl"/>
    <property type="match status" value="1"/>
</dbReference>
<dbReference type="SUPFAM" id="SSF81624">
    <property type="entry name" value="N-terminal domain of MutM-like DNA repair proteins"/>
    <property type="match status" value="1"/>
</dbReference>
<keyword evidence="12 15" id="KW-0511">Multifunctional enzyme</keyword>
<dbReference type="InterPro" id="IPR012319">
    <property type="entry name" value="FPG_cat"/>
</dbReference>
<dbReference type="PROSITE" id="PS01242">
    <property type="entry name" value="ZF_FPG_1"/>
    <property type="match status" value="1"/>
</dbReference>
<evidence type="ECO:0000256" key="10">
    <source>
        <dbReference type="ARBA" id="ARBA00023204"/>
    </source>
</evidence>
<keyword evidence="9 15" id="KW-0238">DNA-binding</keyword>
<evidence type="ECO:0000256" key="4">
    <source>
        <dbReference type="ARBA" id="ARBA00022723"/>
    </source>
</evidence>
<feature type="active site" description="Proton donor" evidence="15">
    <location>
        <position position="3"/>
    </location>
</feature>
<dbReference type="PATRIC" id="fig|1121448.10.peg.2837"/>
<dbReference type="GO" id="GO:0006284">
    <property type="term" value="P:base-excision repair"/>
    <property type="evidence" value="ECO:0007669"/>
    <property type="project" value="InterPro"/>
</dbReference>
<dbReference type="InterPro" id="IPR010979">
    <property type="entry name" value="Ribosomal_uS13-like_H2TH"/>
</dbReference>
<dbReference type="GO" id="GO:0140078">
    <property type="term" value="F:class I DNA-(apurinic or apyrimidinic site) endonuclease activity"/>
    <property type="evidence" value="ECO:0007669"/>
    <property type="project" value="UniProtKB-EC"/>
</dbReference>
<proteinExistence type="inferred from homology"/>
<dbReference type="KEGG" id="dgg:DGI_2874"/>
<keyword evidence="19" id="KW-1185">Reference proteome</keyword>
<evidence type="ECO:0000259" key="17">
    <source>
        <dbReference type="PROSITE" id="PS51068"/>
    </source>
</evidence>
<gene>
    <name evidence="15" type="primary">mutM</name>
    <name evidence="15" type="synonym">fpg</name>
    <name evidence="18" type="ORF">DGI_2874</name>
</gene>
<feature type="binding site" evidence="15">
    <location>
        <position position="154"/>
    </location>
    <ligand>
        <name>DNA</name>
        <dbReference type="ChEBI" id="CHEBI:16991"/>
    </ligand>
</feature>
<dbReference type="PROSITE" id="PS51066">
    <property type="entry name" value="ZF_FPG_2"/>
    <property type="match status" value="1"/>
</dbReference>
<sequence length="274" mass="29547">MPELPEVETIARGLRPALEGRGIVSLDIRHAGSVRGGLDAKTLAATVPGRRILAVSRRAKLLLLTLSDDLILAFHLKMTGRLHLPAPDELPDRHTHLIFHLDNGGRLFFMDMRKFGYCAALTAGQLQAFPFYAALGPEPLETSPEDLAGRLKGRRGRIKALLLDQTVLAGVGNIYADEALFRAGLRPDAPADAVSASRKIGLMTHVRAVLQEGIDSCGASIRNYVDARGDAGAFQNTFNVYGRAGQPCPRCAASLEKMTVAGRTSTFCPRCQHG</sequence>
<dbReference type="eggNOG" id="COG0266">
    <property type="taxonomic scope" value="Bacteria"/>
</dbReference>
<name>T2GER5_MEGG1</name>
<dbReference type="PANTHER" id="PTHR22993">
    <property type="entry name" value="FORMAMIDOPYRIMIDINE-DNA GLYCOSYLASE"/>
    <property type="match status" value="1"/>
</dbReference>
<dbReference type="GO" id="GO:0003684">
    <property type="term" value="F:damaged DNA binding"/>
    <property type="evidence" value="ECO:0007669"/>
    <property type="project" value="InterPro"/>
</dbReference>
<comment type="cofactor">
    <cofactor evidence="15">
        <name>Zn(2+)</name>
        <dbReference type="ChEBI" id="CHEBI:29105"/>
    </cofactor>
    <text evidence="15">Binds 1 zinc ion per subunit.</text>
</comment>
<dbReference type="Pfam" id="PF01149">
    <property type="entry name" value="Fapy_DNA_glyco"/>
    <property type="match status" value="1"/>
</dbReference>
<dbReference type="SMART" id="SM01232">
    <property type="entry name" value="H2TH"/>
    <property type="match status" value="1"/>
</dbReference>
<dbReference type="GO" id="GO:0008270">
    <property type="term" value="F:zinc ion binding"/>
    <property type="evidence" value="ECO:0007669"/>
    <property type="project" value="UniProtKB-UniRule"/>
</dbReference>
<dbReference type="EC" id="3.2.2.23" evidence="15"/>